<name>A0ABS7S4A6_9MICO</name>
<proteinExistence type="predicted"/>
<sequence>MATMNIKDPEVNRLARALAARRQTTLTGAVREALAETLARDEAAREGIADRLLALGTASRQIGEPLLTDADLYDGDGLPR</sequence>
<dbReference type="Pfam" id="PF07704">
    <property type="entry name" value="PSK_trans_fac"/>
    <property type="match status" value="1"/>
</dbReference>
<evidence type="ECO:0000256" key="1">
    <source>
        <dbReference type="ARBA" id="ARBA00022649"/>
    </source>
</evidence>
<dbReference type="InterPro" id="IPR011660">
    <property type="entry name" value="VapB-like"/>
</dbReference>
<dbReference type="Proteomes" id="UP000826651">
    <property type="component" value="Unassembled WGS sequence"/>
</dbReference>
<keyword evidence="3" id="KW-1185">Reference proteome</keyword>
<reference evidence="2 3" key="1">
    <citation type="submission" date="2021-04" db="EMBL/GenBank/DDBJ databases">
        <title>Ruania sp. nov., isolated from sandy soil of mangrove forest.</title>
        <authorList>
            <person name="Ge X."/>
            <person name="Huang R."/>
            <person name="Liu W."/>
        </authorList>
    </citation>
    <scope>NUCLEOTIDE SEQUENCE [LARGE SCALE GENOMIC DNA]</scope>
    <source>
        <strain evidence="2 3">N2-46</strain>
    </source>
</reference>
<protein>
    <submittedName>
        <fullName evidence="2">Type II toxin-antitoxin system VapB family antitoxin</fullName>
    </submittedName>
</protein>
<dbReference type="EMBL" id="JAGSHT010000002">
    <property type="protein sequence ID" value="MBZ2195168.1"/>
    <property type="molecule type" value="Genomic_DNA"/>
</dbReference>
<evidence type="ECO:0000313" key="2">
    <source>
        <dbReference type="EMBL" id="MBZ2195168.1"/>
    </source>
</evidence>
<evidence type="ECO:0000313" key="3">
    <source>
        <dbReference type="Proteomes" id="UP000826651"/>
    </source>
</evidence>
<comment type="caution">
    <text evidence="2">The sequence shown here is derived from an EMBL/GenBank/DDBJ whole genome shotgun (WGS) entry which is preliminary data.</text>
</comment>
<organism evidence="2 3">
    <name type="scientific">Occultella gossypii</name>
    <dbReference type="NCBI Taxonomy" id="2800820"/>
    <lineage>
        <taxon>Bacteria</taxon>
        <taxon>Bacillati</taxon>
        <taxon>Actinomycetota</taxon>
        <taxon>Actinomycetes</taxon>
        <taxon>Micrococcales</taxon>
        <taxon>Ruaniaceae</taxon>
        <taxon>Occultella</taxon>
    </lineage>
</organism>
<keyword evidence="1" id="KW-1277">Toxin-antitoxin system</keyword>
<accession>A0ABS7S4A6</accession>
<gene>
    <name evidence="2" type="ORF">KCQ71_03290</name>
</gene>